<keyword evidence="5" id="KW-1185">Reference proteome</keyword>
<dbReference type="GO" id="GO:0046854">
    <property type="term" value="P:phosphatidylinositol phosphate biosynthetic process"/>
    <property type="evidence" value="ECO:0007669"/>
    <property type="project" value="TreeGrafter"/>
</dbReference>
<dbReference type="InterPro" id="IPR001496">
    <property type="entry name" value="SOCS_box"/>
</dbReference>
<name>A0A3S5BEP2_9PLAT</name>
<evidence type="ECO:0000313" key="4">
    <source>
        <dbReference type="EMBL" id="VEL21501.1"/>
    </source>
</evidence>
<dbReference type="GO" id="GO:0005942">
    <property type="term" value="C:phosphatidylinositol 3-kinase complex"/>
    <property type="evidence" value="ECO:0007669"/>
    <property type="project" value="TreeGrafter"/>
</dbReference>
<evidence type="ECO:0000313" key="5">
    <source>
        <dbReference type="Proteomes" id="UP000784294"/>
    </source>
</evidence>
<organism evidence="4 5">
    <name type="scientific">Protopolystoma xenopodis</name>
    <dbReference type="NCBI Taxonomy" id="117903"/>
    <lineage>
        <taxon>Eukaryota</taxon>
        <taxon>Metazoa</taxon>
        <taxon>Spiralia</taxon>
        <taxon>Lophotrochozoa</taxon>
        <taxon>Platyhelminthes</taxon>
        <taxon>Monogenea</taxon>
        <taxon>Polyopisthocotylea</taxon>
        <taxon>Polystomatidea</taxon>
        <taxon>Polystomatidae</taxon>
        <taxon>Protopolystoma</taxon>
    </lineage>
</organism>
<feature type="domain" description="SOCS box" evidence="3">
    <location>
        <begin position="144"/>
        <end position="240"/>
    </location>
</feature>
<evidence type="ECO:0000259" key="3">
    <source>
        <dbReference type="PROSITE" id="PS50225"/>
    </source>
</evidence>
<dbReference type="Proteomes" id="UP000784294">
    <property type="component" value="Unassembled WGS sequence"/>
</dbReference>
<dbReference type="PANTHER" id="PTHR10155">
    <property type="entry name" value="PHOSPHATIDYLINOSITOL 3-KINASE REGULATORY SUBUNIT"/>
    <property type="match status" value="1"/>
</dbReference>
<dbReference type="PROSITE" id="PS50225">
    <property type="entry name" value="SOCS"/>
    <property type="match status" value="1"/>
</dbReference>
<reference evidence="4" key="1">
    <citation type="submission" date="2018-11" db="EMBL/GenBank/DDBJ databases">
        <authorList>
            <consortium name="Pathogen Informatics"/>
        </authorList>
    </citation>
    <scope>NUCLEOTIDE SEQUENCE</scope>
</reference>
<protein>
    <recommendedName>
        <fullName evidence="3">SOCS box domain-containing protein</fullName>
    </recommendedName>
</protein>
<feature type="compositionally biased region" description="Polar residues" evidence="2">
    <location>
        <begin position="262"/>
        <end position="274"/>
    </location>
</feature>
<dbReference type="InterPro" id="IPR036860">
    <property type="entry name" value="SH2_dom_sf"/>
</dbReference>
<dbReference type="PANTHER" id="PTHR10155:SF0">
    <property type="entry name" value="SUPPRESSOR OF CYTOKINE SIGNALING AT 36E, ISOFORM D"/>
    <property type="match status" value="1"/>
</dbReference>
<gene>
    <name evidence="4" type="ORF">PXEA_LOCUS14941</name>
</gene>
<keyword evidence="1" id="KW-0727">SH2 domain</keyword>
<feature type="region of interest" description="Disordered" evidence="2">
    <location>
        <begin position="242"/>
        <end position="274"/>
    </location>
</feature>
<accession>A0A3S5BEP2</accession>
<proteinExistence type="predicted"/>
<evidence type="ECO:0000256" key="1">
    <source>
        <dbReference type="ARBA" id="ARBA00022999"/>
    </source>
</evidence>
<sequence>MLCNRPDGVYLLRDSAQPGHAFSVSFRRFERTLHARIELVFAACQYRFTFDAPATGALLMQSLTDSSSLPSREPSCTALPGDVEHSFRLSANPSASPQSNLSGLAVAGSVTENPLVRQSHSVNALVAAYRDPAKCMFYEPLCMQPLFRQFVFSLQAICRAHLCSFFTDAPIPPLQRPRATEPICPDASITGPRSPFIRLDCRSHPGLIASHDRTIQALQAIEKLPLPFRLIHYLTQYSTSADGHVGPAEMTPNASALEEGSQAASTLATSQLPE</sequence>
<dbReference type="EMBL" id="CAAALY010051663">
    <property type="protein sequence ID" value="VEL21501.1"/>
    <property type="molecule type" value="Genomic_DNA"/>
</dbReference>
<comment type="caution">
    <text evidence="4">The sequence shown here is derived from an EMBL/GenBank/DDBJ whole genome shotgun (WGS) entry which is preliminary data.</text>
</comment>
<dbReference type="AlphaFoldDB" id="A0A3S5BEP2"/>
<dbReference type="SUPFAM" id="SSF55550">
    <property type="entry name" value="SH2 domain"/>
    <property type="match status" value="1"/>
</dbReference>
<dbReference type="Gene3D" id="3.30.505.10">
    <property type="entry name" value="SH2 domain"/>
    <property type="match status" value="1"/>
</dbReference>
<dbReference type="GO" id="GO:0046935">
    <property type="term" value="F:1-phosphatidylinositol-3-kinase regulator activity"/>
    <property type="evidence" value="ECO:0007669"/>
    <property type="project" value="TreeGrafter"/>
</dbReference>
<evidence type="ECO:0000256" key="2">
    <source>
        <dbReference type="SAM" id="MobiDB-lite"/>
    </source>
</evidence>
<dbReference type="OrthoDB" id="5979828at2759"/>